<dbReference type="EMBL" id="VMNX01000009">
    <property type="protein sequence ID" value="MPY48089.1"/>
    <property type="molecule type" value="Genomic_DNA"/>
</dbReference>
<protein>
    <submittedName>
        <fullName evidence="2">Uncharacterized protein</fullName>
    </submittedName>
</protein>
<evidence type="ECO:0000313" key="2">
    <source>
        <dbReference type="EMBL" id="MPY48089.1"/>
    </source>
</evidence>
<comment type="caution">
    <text evidence="2">The sequence shown here is derived from an EMBL/GenBank/DDBJ whole genome shotgun (WGS) entry which is preliminary data.</text>
</comment>
<feature type="compositionally biased region" description="Basic and acidic residues" evidence="1">
    <location>
        <begin position="90"/>
        <end position="102"/>
    </location>
</feature>
<dbReference type="Proteomes" id="UP000373149">
    <property type="component" value="Unassembled WGS sequence"/>
</dbReference>
<reference evidence="2 3" key="1">
    <citation type="submission" date="2019-09" db="EMBL/GenBank/DDBJ databases">
        <authorList>
            <person name="Duangmal K."/>
            <person name="Teo W.F.A."/>
            <person name="Lipun K."/>
        </authorList>
    </citation>
    <scope>NUCLEOTIDE SEQUENCE [LARGE SCALE GENOMIC DNA]</scope>
    <source>
        <strain evidence="2 3">K1PN6</strain>
    </source>
</reference>
<keyword evidence="3" id="KW-1185">Reference proteome</keyword>
<feature type="compositionally biased region" description="Basic and acidic residues" evidence="1">
    <location>
        <begin position="71"/>
        <end position="83"/>
    </location>
</feature>
<proteinExistence type="predicted"/>
<feature type="compositionally biased region" description="Low complexity" evidence="1">
    <location>
        <begin position="45"/>
        <end position="60"/>
    </location>
</feature>
<evidence type="ECO:0000256" key="1">
    <source>
        <dbReference type="SAM" id="MobiDB-lite"/>
    </source>
</evidence>
<name>A0A5N8WLE5_9ACTN</name>
<gene>
    <name evidence="2" type="ORF">FPZ41_05575</name>
</gene>
<accession>A0A5N8WLE5</accession>
<evidence type="ECO:0000313" key="3">
    <source>
        <dbReference type="Proteomes" id="UP000373149"/>
    </source>
</evidence>
<organism evidence="2 3">
    <name type="scientific">Streptomyces acidicola</name>
    <dbReference type="NCBI Taxonomy" id="2596892"/>
    <lineage>
        <taxon>Bacteria</taxon>
        <taxon>Bacillati</taxon>
        <taxon>Actinomycetota</taxon>
        <taxon>Actinomycetes</taxon>
        <taxon>Kitasatosporales</taxon>
        <taxon>Streptomycetaceae</taxon>
        <taxon>Streptomyces</taxon>
    </lineage>
</organism>
<dbReference type="RefSeq" id="WP_152859694.1">
    <property type="nucleotide sequence ID" value="NZ_VMNX01000009.1"/>
</dbReference>
<feature type="region of interest" description="Disordered" evidence="1">
    <location>
        <begin position="45"/>
        <end position="152"/>
    </location>
</feature>
<sequence length="152" mass="15890">MPGPRLRRTASPRAHDGWERLWLVLLVVSAIFALFCLSAPTADAAGPRVPSPVSAPVSTPLTAAPSSTVGERLEVVAPRHAEQEPCEEGSGQHHCDSPDHHGVLGHPPLMGADRAASPGQPATTTGPAALDPSREPGAARPPDLHELQLLRV</sequence>
<dbReference type="AlphaFoldDB" id="A0A5N8WLE5"/>
<feature type="compositionally biased region" description="Basic and acidic residues" evidence="1">
    <location>
        <begin position="142"/>
        <end position="152"/>
    </location>
</feature>